<reference evidence="8 9" key="1">
    <citation type="journal article" date="2016" name="Int. J. Syst. Evol. Microbiol.">
        <title>Arsenicitalea aurantiaca gen. nov., sp. nov., a new member of the family Hyphomicrobiaceae, isolated from high-arsenic sediment.</title>
        <authorList>
            <person name="Mu Y."/>
            <person name="Zhou L."/>
            <person name="Zeng X.C."/>
            <person name="Liu L."/>
            <person name="Pan Y."/>
            <person name="Chen X."/>
            <person name="Wang J."/>
            <person name="Li S."/>
            <person name="Li W.J."/>
            <person name="Wang Y."/>
        </authorList>
    </citation>
    <scope>NUCLEOTIDE SEQUENCE [LARGE SCALE GENOMIC DNA]</scope>
    <source>
        <strain evidence="8 9">42-50</strain>
    </source>
</reference>
<feature type="region of interest" description="Disordered" evidence="6">
    <location>
        <begin position="1"/>
        <end position="36"/>
    </location>
</feature>
<dbReference type="EMBL" id="RZNJ01000001">
    <property type="protein sequence ID" value="RUT34850.1"/>
    <property type="molecule type" value="Genomic_DNA"/>
</dbReference>
<gene>
    <name evidence="8" type="ORF">EMQ25_02510</name>
</gene>
<dbReference type="AlphaFoldDB" id="A0A433XL97"/>
<feature type="transmembrane region" description="Helical" evidence="7">
    <location>
        <begin position="183"/>
        <end position="209"/>
    </location>
</feature>
<dbReference type="GO" id="GO:0055085">
    <property type="term" value="P:transmembrane transport"/>
    <property type="evidence" value="ECO:0007669"/>
    <property type="project" value="TreeGrafter"/>
</dbReference>
<evidence type="ECO:0000313" key="9">
    <source>
        <dbReference type="Proteomes" id="UP000281547"/>
    </source>
</evidence>
<feature type="transmembrane region" description="Helical" evidence="7">
    <location>
        <begin position="52"/>
        <end position="70"/>
    </location>
</feature>
<evidence type="ECO:0000256" key="5">
    <source>
        <dbReference type="ARBA" id="ARBA00023136"/>
    </source>
</evidence>
<comment type="subcellular location">
    <subcellularLocation>
        <location evidence="1">Membrane</location>
        <topology evidence="1">Multi-pass membrane protein</topology>
    </subcellularLocation>
</comment>
<feature type="transmembrane region" description="Helical" evidence="7">
    <location>
        <begin position="308"/>
        <end position="327"/>
    </location>
</feature>
<evidence type="ECO:0000256" key="1">
    <source>
        <dbReference type="ARBA" id="ARBA00004141"/>
    </source>
</evidence>
<feature type="transmembrane region" description="Helical" evidence="7">
    <location>
        <begin position="274"/>
        <end position="301"/>
    </location>
</feature>
<evidence type="ECO:0000256" key="6">
    <source>
        <dbReference type="SAM" id="MobiDB-lite"/>
    </source>
</evidence>
<evidence type="ECO:0000256" key="2">
    <source>
        <dbReference type="ARBA" id="ARBA00009773"/>
    </source>
</evidence>
<dbReference type="PANTHER" id="PTHR21716:SF62">
    <property type="entry name" value="TRANSPORT PROTEIN YDBI-RELATED"/>
    <property type="match status" value="1"/>
</dbReference>
<accession>A0A433XL97</accession>
<comment type="caution">
    <text evidence="8">The sequence shown here is derived from an EMBL/GenBank/DDBJ whole genome shotgun (WGS) entry which is preliminary data.</text>
</comment>
<sequence>MGRPMCRSSRTSGRNCAPFRRPERRQTEPIPPLAPWPPGHALAHADLDGGNMTGAIIAGVAAGAALFVFWQVSGTLLLIFAGILLAAVLDAAVLGLGRILPIARPWRLAIVVLAIILGMAAALLAGGLSLWDRLADFISGLGEQVDELIEMLEGWGVPVSDMAENGERWREMLPDPGAVFGQLGAMFGTTFGVVGDVVIALFLGLFFAVDPAGYRDGVLKLIPVSRRARLREVLDETGGSLRRWLLGQLAMMALVAVSVWALLFVMGIENALLLGLIAGLLNFIPFLGPLLATIPVVLSAVGEGGTTFVIVIVAFLIIQNVEGYLISPFIQQKVVHLPAAWSLAFMAVMGALFGGLGVALAAPLYAVLRILTLRLYVEDQLEKGGRVVTEQR</sequence>
<proteinExistence type="inferred from homology"/>
<dbReference type="Pfam" id="PF01594">
    <property type="entry name" value="AI-2E_transport"/>
    <property type="match status" value="1"/>
</dbReference>
<dbReference type="GO" id="GO:0016020">
    <property type="term" value="C:membrane"/>
    <property type="evidence" value="ECO:0007669"/>
    <property type="project" value="UniProtKB-SubCell"/>
</dbReference>
<dbReference type="Proteomes" id="UP000281547">
    <property type="component" value="Unassembled WGS sequence"/>
</dbReference>
<dbReference type="PANTHER" id="PTHR21716">
    <property type="entry name" value="TRANSMEMBRANE PROTEIN"/>
    <property type="match status" value="1"/>
</dbReference>
<feature type="transmembrane region" description="Helical" evidence="7">
    <location>
        <begin position="108"/>
        <end position="131"/>
    </location>
</feature>
<evidence type="ECO:0000256" key="7">
    <source>
        <dbReference type="SAM" id="Phobius"/>
    </source>
</evidence>
<name>A0A433XL97_9HYPH</name>
<keyword evidence="5 7" id="KW-0472">Membrane</keyword>
<feature type="transmembrane region" description="Helical" evidence="7">
    <location>
        <begin position="249"/>
        <end position="268"/>
    </location>
</feature>
<keyword evidence="4 7" id="KW-1133">Transmembrane helix</keyword>
<feature type="transmembrane region" description="Helical" evidence="7">
    <location>
        <begin position="76"/>
        <end position="96"/>
    </location>
</feature>
<keyword evidence="9" id="KW-1185">Reference proteome</keyword>
<dbReference type="InterPro" id="IPR002549">
    <property type="entry name" value="AI-2E-like"/>
</dbReference>
<protein>
    <submittedName>
        <fullName evidence="8">AI-2E family transporter</fullName>
    </submittedName>
</protein>
<comment type="similarity">
    <text evidence="2">Belongs to the autoinducer-2 exporter (AI-2E) (TC 2.A.86) family.</text>
</comment>
<evidence type="ECO:0000256" key="4">
    <source>
        <dbReference type="ARBA" id="ARBA00022989"/>
    </source>
</evidence>
<evidence type="ECO:0000256" key="3">
    <source>
        <dbReference type="ARBA" id="ARBA00022692"/>
    </source>
</evidence>
<evidence type="ECO:0000313" key="8">
    <source>
        <dbReference type="EMBL" id="RUT34850.1"/>
    </source>
</evidence>
<keyword evidence="3 7" id="KW-0812">Transmembrane</keyword>
<organism evidence="8 9">
    <name type="scientific">Arsenicitalea aurantiaca</name>
    <dbReference type="NCBI Taxonomy" id="1783274"/>
    <lineage>
        <taxon>Bacteria</taxon>
        <taxon>Pseudomonadati</taxon>
        <taxon>Pseudomonadota</taxon>
        <taxon>Alphaproteobacteria</taxon>
        <taxon>Hyphomicrobiales</taxon>
        <taxon>Devosiaceae</taxon>
        <taxon>Arsenicitalea</taxon>
    </lineage>
</organism>
<feature type="transmembrane region" description="Helical" evidence="7">
    <location>
        <begin position="339"/>
        <end position="368"/>
    </location>
</feature>